<comment type="caution">
    <text evidence="1">The sequence shown here is derived from an EMBL/GenBank/DDBJ whole genome shotgun (WGS) entry which is preliminary data.</text>
</comment>
<evidence type="ECO:0000313" key="1">
    <source>
        <dbReference type="EMBL" id="KAJ8487212.1"/>
    </source>
</evidence>
<dbReference type="AlphaFoldDB" id="A0AAD7TYI5"/>
<dbReference type="Gene3D" id="1.20.1280.50">
    <property type="match status" value="1"/>
</dbReference>
<sequence length="576" mass="65341">MFHALTSACNISLGREELTQADTLVSQTLLQIRAQLNLLSPIDKLPPEILAQCFEHVKSQFWNNRGNDLQIEYRTLRKHPIEVRPLMTITHVCKRWRDVALGTPTLWTNIDDDRPAHIEASLTHSGNAPISVHLTTKDFSRTALVLSTHGHRIKRLDLTVYPQACFVPPLLQFEAPLLECLTVCSEAKSPPPAEQFTTMLFRTRVVDKLRALALVGINSWLPGNQFPQLTHLHLSNISGRIILDDTMRHFKHLLLNTPALQYLFVSGLSRGAAVTSVTDTVRLPALRRLTCTQSTFLSAFRLFALLELPDDAMVRLDMMECLSATDSILPFQIPSRGLLSSLDNLELVSEGEDLHLIAEGPKSGLWIQADSVEDYWGLWLAQLDTMLPMPSIERLLVSVTDPEIIPRLLRQFPRLDRLSVYLDEEAFETSDEFQLVLRSLYSVLEEADPVVCPQLQEFDLQVYMVPPERLAPAAFVEMVKARQAHGHPLDAVILDVNYGIEGVEGFEDAFGPAEEYLTHYLDVHSRYGLCAFYMNMVWQDPEEERWWRVPEGEGAIDTYTVPFEDPLAIYDYEPSF</sequence>
<accession>A0AAD7TYI5</accession>
<reference evidence="1" key="1">
    <citation type="submission" date="2022-11" db="EMBL/GenBank/DDBJ databases">
        <title>Genome Sequence of Cubamyces cubensis.</title>
        <authorList>
            <person name="Buettner E."/>
        </authorList>
    </citation>
    <scope>NUCLEOTIDE SEQUENCE</scope>
    <source>
        <strain evidence="1">MPL-01</strain>
    </source>
</reference>
<dbReference type="EMBL" id="JAPEVG010000083">
    <property type="protein sequence ID" value="KAJ8487212.1"/>
    <property type="molecule type" value="Genomic_DNA"/>
</dbReference>
<evidence type="ECO:0000313" key="2">
    <source>
        <dbReference type="Proteomes" id="UP001215151"/>
    </source>
</evidence>
<dbReference type="Proteomes" id="UP001215151">
    <property type="component" value="Unassembled WGS sequence"/>
</dbReference>
<gene>
    <name evidence="1" type="ORF">ONZ51_g4329</name>
</gene>
<protein>
    <recommendedName>
        <fullName evidence="3">F-box domain-containing protein</fullName>
    </recommendedName>
</protein>
<evidence type="ECO:0008006" key="3">
    <source>
        <dbReference type="Google" id="ProtNLM"/>
    </source>
</evidence>
<proteinExistence type="predicted"/>
<organism evidence="1 2">
    <name type="scientific">Trametes cubensis</name>
    <dbReference type="NCBI Taxonomy" id="1111947"/>
    <lineage>
        <taxon>Eukaryota</taxon>
        <taxon>Fungi</taxon>
        <taxon>Dikarya</taxon>
        <taxon>Basidiomycota</taxon>
        <taxon>Agaricomycotina</taxon>
        <taxon>Agaricomycetes</taxon>
        <taxon>Polyporales</taxon>
        <taxon>Polyporaceae</taxon>
        <taxon>Trametes</taxon>
    </lineage>
</organism>
<name>A0AAD7TYI5_9APHY</name>
<keyword evidence="2" id="KW-1185">Reference proteome</keyword>